<accession>A0A0A9A221</accession>
<organism evidence="1">
    <name type="scientific">Arundo donax</name>
    <name type="common">Giant reed</name>
    <name type="synonym">Donax arundinaceus</name>
    <dbReference type="NCBI Taxonomy" id="35708"/>
    <lineage>
        <taxon>Eukaryota</taxon>
        <taxon>Viridiplantae</taxon>
        <taxon>Streptophyta</taxon>
        <taxon>Embryophyta</taxon>
        <taxon>Tracheophyta</taxon>
        <taxon>Spermatophyta</taxon>
        <taxon>Magnoliopsida</taxon>
        <taxon>Liliopsida</taxon>
        <taxon>Poales</taxon>
        <taxon>Poaceae</taxon>
        <taxon>PACMAD clade</taxon>
        <taxon>Arundinoideae</taxon>
        <taxon>Arundineae</taxon>
        <taxon>Arundo</taxon>
    </lineage>
</organism>
<reference evidence="1" key="2">
    <citation type="journal article" date="2015" name="Data Brief">
        <title>Shoot transcriptome of the giant reed, Arundo donax.</title>
        <authorList>
            <person name="Barrero R.A."/>
            <person name="Guerrero F.D."/>
            <person name="Moolhuijzen P."/>
            <person name="Goolsby J.A."/>
            <person name="Tidwell J."/>
            <person name="Bellgard S.E."/>
            <person name="Bellgard M.I."/>
        </authorList>
    </citation>
    <scope>NUCLEOTIDE SEQUENCE</scope>
    <source>
        <tissue evidence="1">Shoot tissue taken approximately 20 cm above the soil surface</tissue>
    </source>
</reference>
<dbReference type="AlphaFoldDB" id="A0A0A9A221"/>
<dbReference type="EMBL" id="GBRH01252789">
    <property type="protein sequence ID" value="JAD45106.1"/>
    <property type="molecule type" value="Transcribed_RNA"/>
</dbReference>
<evidence type="ECO:0000313" key="1">
    <source>
        <dbReference type="EMBL" id="JAD45106.1"/>
    </source>
</evidence>
<protein>
    <submittedName>
        <fullName evidence="1">Uncharacterized protein</fullName>
    </submittedName>
</protein>
<reference evidence="1" key="1">
    <citation type="submission" date="2014-09" db="EMBL/GenBank/DDBJ databases">
        <authorList>
            <person name="Magalhaes I.L.F."/>
            <person name="Oliveira U."/>
            <person name="Santos F.R."/>
            <person name="Vidigal T.H.D.A."/>
            <person name="Brescovit A.D."/>
            <person name="Santos A.J."/>
        </authorList>
    </citation>
    <scope>NUCLEOTIDE SEQUENCE</scope>
    <source>
        <tissue evidence="1">Shoot tissue taken approximately 20 cm above the soil surface</tissue>
    </source>
</reference>
<name>A0A0A9A221_ARUDO</name>
<sequence length="32" mass="3477">MPNRGAQLAEQRLAWEPFSSRSGASDVSHMCG</sequence>
<proteinExistence type="predicted"/>